<sequence length="91" mass="10295">MKLATKPSQWRKTGTRRRRRKGWEGLNLRIASFADNTEYFRQRRAVSRARSFERQRPSTLTSTAEVGTGSGGGELSAVPSDVPRVTRKSNK</sequence>
<dbReference type="Proteomes" id="UP000299102">
    <property type="component" value="Unassembled WGS sequence"/>
</dbReference>
<protein>
    <submittedName>
        <fullName evidence="2">Uncharacterized protein</fullName>
    </submittedName>
</protein>
<gene>
    <name evidence="2" type="ORF">EVAR_16916_1</name>
</gene>
<name>A0A4C1TVR0_EUMVA</name>
<keyword evidence="3" id="KW-1185">Reference proteome</keyword>
<feature type="region of interest" description="Disordered" evidence="1">
    <location>
        <begin position="46"/>
        <end position="91"/>
    </location>
</feature>
<evidence type="ECO:0000313" key="3">
    <source>
        <dbReference type="Proteomes" id="UP000299102"/>
    </source>
</evidence>
<dbReference type="AlphaFoldDB" id="A0A4C1TVR0"/>
<proteinExistence type="predicted"/>
<comment type="caution">
    <text evidence="2">The sequence shown here is derived from an EMBL/GenBank/DDBJ whole genome shotgun (WGS) entry which is preliminary data.</text>
</comment>
<reference evidence="2 3" key="1">
    <citation type="journal article" date="2019" name="Commun. Biol.">
        <title>The bagworm genome reveals a unique fibroin gene that provides high tensile strength.</title>
        <authorList>
            <person name="Kono N."/>
            <person name="Nakamura H."/>
            <person name="Ohtoshi R."/>
            <person name="Tomita M."/>
            <person name="Numata K."/>
            <person name="Arakawa K."/>
        </authorList>
    </citation>
    <scope>NUCLEOTIDE SEQUENCE [LARGE SCALE GENOMIC DNA]</scope>
</reference>
<evidence type="ECO:0000256" key="1">
    <source>
        <dbReference type="SAM" id="MobiDB-lite"/>
    </source>
</evidence>
<evidence type="ECO:0000313" key="2">
    <source>
        <dbReference type="EMBL" id="GBP17974.1"/>
    </source>
</evidence>
<accession>A0A4C1TVR0</accession>
<organism evidence="2 3">
    <name type="scientific">Eumeta variegata</name>
    <name type="common">Bagworm moth</name>
    <name type="synonym">Eumeta japonica</name>
    <dbReference type="NCBI Taxonomy" id="151549"/>
    <lineage>
        <taxon>Eukaryota</taxon>
        <taxon>Metazoa</taxon>
        <taxon>Ecdysozoa</taxon>
        <taxon>Arthropoda</taxon>
        <taxon>Hexapoda</taxon>
        <taxon>Insecta</taxon>
        <taxon>Pterygota</taxon>
        <taxon>Neoptera</taxon>
        <taxon>Endopterygota</taxon>
        <taxon>Lepidoptera</taxon>
        <taxon>Glossata</taxon>
        <taxon>Ditrysia</taxon>
        <taxon>Tineoidea</taxon>
        <taxon>Psychidae</taxon>
        <taxon>Oiketicinae</taxon>
        <taxon>Eumeta</taxon>
    </lineage>
</organism>
<feature type="region of interest" description="Disordered" evidence="1">
    <location>
        <begin position="1"/>
        <end position="22"/>
    </location>
</feature>
<dbReference type="EMBL" id="BGZK01000092">
    <property type="protein sequence ID" value="GBP17974.1"/>
    <property type="molecule type" value="Genomic_DNA"/>
</dbReference>